<dbReference type="InterPro" id="IPR008920">
    <property type="entry name" value="TF_FadR/GntR_C"/>
</dbReference>
<dbReference type="RefSeq" id="WP_087440111.1">
    <property type="nucleotide sequence ID" value="NZ_CABMNB010000001.1"/>
</dbReference>
<name>A0AAP9J4C8_PANTH</name>
<proteinExistence type="predicted"/>
<keyword evidence="3" id="KW-0804">Transcription</keyword>
<gene>
    <name evidence="5" type="ORF">FLT43_28670</name>
    <name evidence="4" type="ORF">M5W83_04555</name>
</gene>
<evidence type="ECO:0000313" key="5">
    <source>
        <dbReference type="EMBL" id="QDM47000.1"/>
    </source>
</evidence>
<dbReference type="EMBL" id="JAMDMM010000011">
    <property type="protein sequence ID" value="MCY9606430.1"/>
    <property type="molecule type" value="Genomic_DNA"/>
</dbReference>
<dbReference type="AlphaFoldDB" id="A0AAP9J4C8"/>
<evidence type="ECO:0008006" key="8">
    <source>
        <dbReference type="Google" id="ProtNLM"/>
    </source>
</evidence>
<keyword evidence="2" id="KW-0238">DNA-binding</keyword>
<dbReference type="GO" id="GO:0003677">
    <property type="term" value="F:DNA binding"/>
    <property type="evidence" value="ECO:0007669"/>
    <property type="project" value="UniProtKB-KW"/>
</dbReference>
<evidence type="ECO:0000256" key="2">
    <source>
        <dbReference type="ARBA" id="ARBA00023125"/>
    </source>
</evidence>
<keyword evidence="7" id="KW-1185">Reference proteome</keyword>
<dbReference type="EMBL" id="CP041405">
    <property type="protein sequence ID" value="QDM47000.1"/>
    <property type="molecule type" value="Genomic_DNA"/>
</dbReference>
<evidence type="ECO:0000313" key="7">
    <source>
        <dbReference type="Proteomes" id="UP001209276"/>
    </source>
</evidence>
<accession>A0AAP9J4C8</accession>
<reference evidence="5 6" key="1">
    <citation type="submission" date="2019-07" db="EMBL/GenBank/DDBJ databases">
        <title>Paenibacillus thiaminolyticus NRRL B-4156.</title>
        <authorList>
            <person name="Hehnly C."/>
            <person name="Zhang L."/>
        </authorList>
    </citation>
    <scope>NUCLEOTIDE SEQUENCE [LARGE SCALE GENOMIC DNA]</scope>
    <source>
        <strain evidence="5 6">NRRL B-4156</strain>
    </source>
</reference>
<protein>
    <recommendedName>
        <fullName evidence="8">FCD domain-containing protein</fullName>
    </recommendedName>
</protein>
<dbReference type="Proteomes" id="UP001209276">
    <property type="component" value="Unassembled WGS sequence"/>
</dbReference>
<dbReference type="GeneID" id="76999936"/>
<evidence type="ECO:0000313" key="6">
    <source>
        <dbReference type="Proteomes" id="UP000315377"/>
    </source>
</evidence>
<evidence type="ECO:0000256" key="1">
    <source>
        <dbReference type="ARBA" id="ARBA00023015"/>
    </source>
</evidence>
<evidence type="ECO:0000256" key="3">
    <source>
        <dbReference type="ARBA" id="ARBA00023163"/>
    </source>
</evidence>
<organism evidence="5 6">
    <name type="scientific">Paenibacillus thiaminolyticus</name>
    <name type="common">Bacillus thiaminolyticus</name>
    <dbReference type="NCBI Taxonomy" id="49283"/>
    <lineage>
        <taxon>Bacteria</taxon>
        <taxon>Bacillati</taxon>
        <taxon>Bacillota</taxon>
        <taxon>Bacilli</taxon>
        <taxon>Bacillales</taxon>
        <taxon>Paenibacillaceae</taxon>
        <taxon>Paenibacillus</taxon>
    </lineage>
</organism>
<reference evidence="4 7" key="2">
    <citation type="submission" date="2022-05" db="EMBL/GenBank/DDBJ databases">
        <title>Genome Sequencing of Bee-Associated Microbes.</title>
        <authorList>
            <person name="Dunlap C."/>
        </authorList>
    </citation>
    <scope>NUCLEOTIDE SEQUENCE [LARGE SCALE GENOMIC DNA]</scope>
    <source>
        <strain evidence="4 7">NRRL B-14613</strain>
    </source>
</reference>
<sequence>MVQSPSASGLQQAAVRGHAALIGALEARDAAAAGTMMKQNLLRPMKELYDLDYERTASRFFLQQAQICIMIVHIIRMLRRRLGHV</sequence>
<dbReference type="Proteomes" id="UP000315377">
    <property type="component" value="Chromosome"/>
</dbReference>
<evidence type="ECO:0000313" key="4">
    <source>
        <dbReference type="EMBL" id="MCY9606430.1"/>
    </source>
</evidence>
<dbReference type="SUPFAM" id="SSF48008">
    <property type="entry name" value="GntR ligand-binding domain-like"/>
    <property type="match status" value="1"/>
</dbReference>
<keyword evidence="1" id="KW-0805">Transcription regulation</keyword>